<organism evidence="3 4">
    <name type="scientific">Microbacterium imperiale</name>
    <dbReference type="NCBI Taxonomy" id="33884"/>
    <lineage>
        <taxon>Bacteria</taxon>
        <taxon>Bacillati</taxon>
        <taxon>Actinomycetota</taxon>
        <taxon>Actinomycetes</taxon>
        <taxon>Micrococcales</taxon>
        <taxon>Microbacteriaceae</taxon>
        <taxon>Microbacterium</taxon>
    </lineage>
</organism>
<name>A0A9W6M450_9MICO</name>
<reference evidence="3" key="2">
    <citation type="submission" date="2023-01" db="EMBL/GenBank/DDBJ databases">
        <authorList>
            <person name="Sun Q."/>
            <person name="Evtushenko L."/>
        </authorList>
    </citation>
    <scope>NUCLEOTIDE SEQUENCE</scope>
    <source>
        <strain evidence="3">VKM Ac-1447</strain>
    </source>
</reference>
<keyword evidence="4" id="KW-1185">Reference proteome</keyword>
<protein>
    <submittedName>
        <fullName evidence="3">Uncharacterized protein</fullName>
    </submittedName>
</protein>
<feature type="region of interest" description="Disordered" evidence="1">
    <location>
        <begin position="201"/>
        <end position="232"/>
    </location>
</feature>
<reference evidence="3" key="1">
    <citation type="journal article" date="2014" name="Int. J. Syst. Evol. Microbiol.">
        <title>Complete genome sequence of Corynebacterium casei LMG S-19264T (=DSM 44701T), isolated from a smear-ripened cheese.</title>
        <authorList>
            <consortium name="US DOE Joint Genome Institute (JGI-PGF)"/>
            <person name="Walter F."/>
            <person name="Albersmeier A."/>
            <person name="Kalinowski J."/>
            <person name="Ruckert C."/>
        </authorList>
    </citation>
    <scope>NUCLEOTIDE SEQUENCE</scope>
    <source>
        <strain evidence="3">VKM Ac-1447</strain>
    </source>
</reference>
<evidence type="ECO:0000313" key="4">
    <source>
        <dbReference type="Proteomes" id="UP001142317"/>
    </source>
</evidence>
<accession>A0A9W6M450</accession>
<keyword evidence="2" id="KW-0472">Membrane</keyword>
<dbReference type="EMBL" id="BSEO01000014">
    <property type="protein sequence ID" value="GLJ80432.1"/>
    <property type="molecule type" value="Genomic_DNA"/>
</dbReference>
<feature type="compositionally biased region" description="Low complexity" evidence="1">
    <location>
        <begin position="37"/>
        <end position="58"/>
    </location>
</feature>
<dbReference type="Proteomes" id="UP001142317">
    <property type="component" value="Unassembled WGS sequence"/>
</dbReference>
<evidence type="ECO:0000256" key="2">
    <source>
        <dbReference type="SAM" id="Phobius"/>
    </source>
</evidence>
<evidence type="ECO:0000256" key="1">
    <source>
        <dbReference type="SAM" id="MobiDB-lite"/>
    </source>
</evidence>
<dbReference type="RefSeq" id="WP_210006671.1">
    <property type="nucleotide sequence ID" value="NZ_BSEO01000014.1"/>
</dbReference>
<sequence>MTAATSRRPLIILGIVAGVLLIAALVVFVLLPRNAQPTAAPSSPSPTPSASTTATATPTPLPTPPAEAVAPQASEVSVSRDGFSVLADDGGPLFTFAWTDEVAPAVEALTRAIGYEPATSEVPGSPHLPAYTVYDWDGFRLFGGEIDFGPRTESFKPSFVEITSNTVGALEEIGQSGPRIGMSLDEARSLGADDEWVDERGTTSLSFDSGPSKSHGDPEQNPQGGPGDQPYFVRAEIAPQGGVVTLLSWEPYSWA</sequence>
<proteinExistence type="predicted"/>
<feature type="transmembrane region" description="Helical" evidence="2">
    <location>
        <begin position="12"/>
        <end position="31"/>
    </location>
</feature>
<keyword evidence="2" id="KW-1133">Transmembrane helix</keyword>
<feature type="region of interest" description="Disordered" evidence="1">
    <location>
        <begin position="37"/>
        <end position="73"/>
    </location>
</feature>
<dbReference type="AlphaFoldDB" id="A0A9W6M450"/>
<gene>
    <name evidence="3" type="ORF">GCM10017586_21150</name>
</gene>
<evidence type="ECO:0000313" key="3">
    <source>
        <dbReference type="EMBL" id="GLJ80432.1"/>
    </source>
</evidence>
<comment type="caution">
    <text evidence="3">The sequence shown here is derived from an EMBL/GenBank/DDBJ whole genome shotgun (WGS) entry which is preliminary data.</text>
</comment>
<keyword evidence="2" id="KW-0812">Transmembrane</keyword>
<feature type="compositionally biased region" description="Polar residues" evidence="1">
    <location>
        <begin position="202"/>
        <end position="212"/>
    </location>
</feature>